<dbReference type="InterPro" id="IPR037401">
    <property type="entry name" value="SnoaL-like"/>
</dbReference>
<name>A0A1I1Q684_9BURK</name>
<organism evidence="2 3">
    <name type="scientific">Massilia yuzhufengensis</name>
    <dbReference type="NCBI Taxonomy" id="1164594"/>
    <lineage>
        <taxon>Bacteria</taxon>
        <taxon>Pseudomonadati</taxon>
        <taxon>Pseudomonadota</taxon>
        <taxon>Betaproteobacteria</taxon>
        <taxon>Burkholderiales</taxon>
        <taxon>Oxalobacteraceae</taxon>
        <taxon>Telluria group</taxon>
        <taxon>Massilia</taxon>
    </lineage>
</organism>
<gene>
    <name evidence="2" type="ORF">SAMN05216204_11722</name>
</gene>
<proteinExistence type="predicted"/>
<evidence type="ECO:0000313" key="3">
    <source>
        <dbReference type="Proteomes" id="UP000198639"/>
    </source>
</evidence>
<reference evidence="3" key="1">
    <citation type="submission" date="2016-10" db="EMBL/GenBank/DDBJ databases">
        <authorList>
            <person name="Varghese N."/>
            <person name="Submissions S."/>
        </authorList>
    </citation>
    <scope>NUCLEOTIDE SEQUENCE [LARGE SCALE GENOMIC DNA]</scope>
    <source>
        <strain evidence="3">CGMCC 1.12041</strain>
    </source>
</reference>
<dbReference type="EMBL" id="FOLD01000017">
    <property type="protein sequence ID" value="SFD13630.1"/>
    <property type="molecule type" value="Genomic_DNA"/>
</dbReference>
<dbReference type="AlphaFoldDB" id="A0A1I1Q684"/>
<evidence type="ECO:0000259" key="1">
    <source>
        <dbReference type="Pfam" id="PF13577"/>
    </source>
</evidence>
<feature type="domain" description="SnoaL-like" evidence="1">
    <location>
        <begin position="23"/>
        <end position="148"/>
    </location>
</feature>
<sequence>MRYSPRSANGWRWVMTMHDESIRRTCADLVSHYAYLNDERRFEELAALFTDDAVLYRPSAPGQAIRGREAILASFRKRAPDTMTFHVCSDILIDVLDADRAQGRSRILLLSAPRASDGTAPPAATPMPGVFKDLFALTEDGWKFAERRGSFWI</sequence>
<dbReference type="Pfam" id="PF13577">
    <property type="entry name" value="SnoaL_4"/>
    <property type="match status" value="1"/>
</dbReference>
<dbReference type="SUPFAM" id="SSF54427">
    <property type="entry name" value="NTF2-like"/>
    <property type="match status" value="1"/>
</dbReference>
<dbReference type="Proteomes" id="UP000198639">
    <property type="component" value="Unassembled WGS sequence"/>
</dbReference>
<dbReference type="STRING" id="1164594.SAMN05216204_11722"/>
<evidence type="ECO:0000313" key="2">
    <source>
        <dbReference type="EMBL" id="SFD13630.1"/>
    </source>
</evidence>
<keyword evidence="3" id="KW-1185">Reference proteome</keyword>
<dbReference type="Gene3D" id="3.10.450.50">
    <property type="match status" value="1"/>
</dbReference>
<accession>A0A1I1Q684</accession>
<dbReference type="CDD" id="cd00531">
    <property type="entry name" value="NTF2_like"/>
    <property type="match status" value="1"/>
</dbReference>
<dbReference type="InterPro" id="IPR032710">
    <property type="entry name" value="NTF2-like_dom_sf"/>
</dbReference>
<protein>
    <submittedName>
        <fullName evidence="2">SnoaL-like domain-containing protein</fullName>
    </submittedName>
</protein>